<comment type="caution">
    <text evidence="2">The sequence shown here is derived from an EMBL/GenBank/DDBJ whole genome shotgun (WGS) entry which is preliminary data.</text>
</comment>
<reference evidence="2" key="2">
    <citation type="journal article" date="2021" name="PeerJ">
        <title>Extensive microbial diversity within the chicken gut microbiome revealed by metagenomics and culture.</title>
        <authorList>
            <person name="Gilroy R."/>
            <person name="Ravi A."/>
            <person name="Getino M."/>
            <person name="Pursley I."/>
            <person name="Horton D.L."/>
            <person name="Alikhan N.F."/>
            <person name="Baker D."/>
            <person name="Gharbi K."/>
            <person name="Hall N."/>
            <person name="Watson M."/>
            <person name="Adriaenssens E.M."/>
            <person name="Foster-Nyarko E."/>
            <person name="Jarju S."/>
            <person name="Secka A."/>
            <person name="Antonio M."/>
            <person name="Oren A."/>
            <person name="Chaudhuri R.R."/>
            <person name="La Ragione R."/>
            <person name="Hildebrand F."/>
            <person name="Pallen M.J."/>
        </authorList>
    </citation>
    <scope>NUCLEOTIDE SEQUENCE</scope>
    <source>
        <strain evidence="2">CHK195-11698</strain>
    </source>
</reference>
<gene>
    <name evidence="2" type="ORF">IAD15_06300</name>
</gene>
<dbReference type="NCBIfam" id="TIGR03930">
    <property type="entry name" value="WXG100_ESAT6"/>
    <property type="match status" value="1"/>
</dbReference>
<protein>
    <recommendedName>
        <fullName evidence="1">ESAT-6-like protein</fullName>
    </recommendedName>
</protein>
<name>A0A9D1HQJ9_9FIRM</name>
<dbReference type="InterPro" id="IPR010310">
    <property type="entry name" value="T7SS_ESAT-6-like"/>
</dbReference>
<comment type="similarity">
    <text evidence="1">Belongs to the WXG100 family.</text>
</comment>
<dbReference type="EMBL" id="DVMJ01000053">
    <property type="protein sequence ID" value="HIU13664.1"/>
    <property type="molecule type" value="Genomic_DNA"/>
</dbReference>
<evidence type="ECO:0000256" key="1">
    <source>
        <dbReference type="RuleBase" id="RU362001"/>
    </source>
</evidence>
<sequence>MAGQIRVTPEFLDLASSRMDAKIEEYQHLYTRLYEEIDRLSGSWQGKDHQAFVDQIRGFEGDFVKMAQLMREYSLYLKQSANAYRETQEQVCLASRRLQN</sequence>
<dbReference type="Proteomes" id="UP000824175">
    <property type="component" value="Unassembled WGS sequence"/>
</dbReference>
<proteinExistence type="inferred from homology"/>
<organism evidence="2 3">
    <name type="scientific">Candidatus Fimiplasma intestinipullorum</name>
    <dbReference type="NCBI Taxonomy" id="2840825"/>
    <lineage>
        <taxon>Bacteria</taxon>
        <taxon>Bacillati</taxon>
        <taxon>Bacillota</taxon>
        <taxon>Clostridia</taxon>
        <taxon>Eubacteriales</taxon>
        <taxon>Candidatus Fimiplasma</taxon>
    </lineage>
</organism>
<evidence type="ECO:0000313" key="2">
    <source>
        <dbReference type="EMBL" id="HIU13664.1"/>
    </source>
</evidence>
<dbReference type="Gene3D" id="1.10.287.1060">
    <property type="entry name" value="ESAT-6-like"/>
    <property type="match status" value="1"/>
</dbReference>
<evidence type="ECO:0000313" key="3">
    <source>
        <dbReference type="Proteomes" id="UP000824175"/>
    </source>
</evidence>
<dbReference type="Pfam" id="PF06013">
    <property type="entry name" value="WXG100"/>
    <property type="match status" value="1"/>
</dbReference>
<dbReference type="InterPro" id="IPR036689">
    <property type="entry name" value="ESAT-6-like_sf"/>
</dbReference>
<dbReference type="SUPFAM" id="SSF140453">
    <property type="entry name" value="EsxAB dimer-like"/>
    <property type="match status" value="1"/>
</dbReference>
<dbReference type="AlphaFoldDB" id="A0A9D1HQJ9"/>
<reference evidence="2" key="1">
    <citation type="submission" date="2020-10" db="EMBL/GenBank/DDBJ databases">
        <authorList>
            <person name="Gilroy R."/>
        </authorList>
    </citation>
    <scope>NUCLEOTIDE SEQUENCE</scope>
    <source>
        <strain evidence="2">CHK195-11698</strain>
    </source>
</reference>
<accession>A0A9D1HQJ9</accession>